<evidence type="ECO:0000313" key="10">
    <source>
        <dbReference type="Proteomes" id="UP000823847"/>
    </source>
</evidence>
<protein>
    <submittedName>
        <fullName evidence="9">Outer membrane protein transport protein</fullName>
    </submittedName>
</protein>
<dbReference type="GO" id="GO:0009279">
    <property type="term" value="C:cell outer membrane"/>
    <property type="evidence" value="ECO:0007669"/>
    <property type="project" value="UniProtKB-SubCell"/>
</dbReference>
<keyword evidence="7" id="KW-0998">Cell outer membrane</keyword>
<dbReference type="EMBL" id="DXEN01000007">
    <property type="protein sequence ID" value="HIX85150.1"/>
    <property type="molecule type" value="Genomic_DNA"/>
</dbReference>
<sequence length="538" mass="59737">MKKIGMIVSVLALCGGTAFSQSQLDAYNYAKRDLSGTARYLSMGGAFGALGGDVSAIHTNPAGLAIYRSSEIVTTLSLSSVSANTDWLGSKVDDNRTRFNFDNIAYVGYFPTANDEGIMSWNVGFSYNRLKNFSRNYTTMTGGGLHTSLSDYIASRAYGVPSDWFLSGENYNPYDNGDIGDWLSILGYDAGYIDAYNDNKSEYYSAFGDYNANGEWEPYALQGGQLKVSERGSVDQYDLAFGMNISDILFLGASVAITDLSYSYESTYDEEFVNGNYLYLDNYLETDGTGYSLNVGAIVRPSDYFRLGVAYNSPTWFKMTDRYQGWAGSYLTFMDAQSGALKERAIDTRTPDYAYYDYEYRTPDKWIFSAAAILGTTALISVDYELTNYQKMRMYNTDGSSNAFTNQDITNNFKIGNTIRAGAEVKVTPQFAVRAGVAYSDSPLKDPLKEGLIDVATVGTIPHYTIDKGVMHYTVGLGYRFTPSFYMDLACVFRSQKEDVYNFSNMYAENDPLPIIEAQPASLKTKTTRVALTLGYKF</sequence>
<feature type="chain" id="PRO_5038736460" evidence="8">
    <location>
        <begin position="21"/>
        <end position="538"/>
    </location>
</feature>
<reference evidence="9" key="2">
    <citation type="submission" date="2021-04" db="EMBL/GenBank/DDBJ databases">
        <authorList>
            <person name="Gilroy R."/>
        </authorList>
    </citation>
    <scope>NUCLEOTIDE SEQUENCE</scope>
    <source>
        <strain evidence="9">ChiHecec2B26-12326</strain>
    </source>
</reference>
<evidence type="ECO:0000256" key="2">
    <source>
        <dbReference type="ARBA" id="ARBA00008163"/>
    </source>
</evidence>
<evidence type="ECO:0000313" key="9">
    <source>
        <dbReference type="EMBL" id="HIX85150.1"/>
    </source>
</evidence>
<dbReference type="SUPFAM" id="SSF56935">
    <property type="entry name" value="Porins"/>
    <property type="match status" value="1"/>
</dbReference>
<evidence type="ECO:0000256" key="7">
    <source>
        <dbReference type="ARBA" id="ARBA00023237"/>
    </source>
</evidence>
<dbReference type="GO" id="GO:0015483">
    <property type="term" value="F:long-chain fatty acid transporting porin activity"/>
    <property type="evidence" value="ECO:0007669"/>
    <property type="project" value="TreeGrafter"/>
</dbReference>
<keyword evidence="3" id="KW-1134">Transmembrane beta strand</keyword>
<dbReference type="AlphaFoldDB" id="A0A9D2BNZ4"/>
<evidence type="ECO:0000256" key="1">
    <source>
        <dbReference type="ARBA" id="ARBA00004571"/>
    </source>
</evidence>
<evidence type="ECO:0000256" key="4">
    <source>
        <dbReference type="ARBA" id="ARBA00022692"/>
    </source>
</evidence>
<gene>
    <name evidence="9" type="ORF">H9848_00855</name>
</gene>
<comment type="similarity">
    <text evidence="2">Belongs to the OmpP1/FadL family.</text>
</comment>
<dbReference type="Pfam" id="PF03349">
    <property type="entry name" value="Toluene_X"/>
    <property type="match status" value="1"/>
</dbReference>
<keyword evidence="4" id="KW-0812">Transmembrane</keyword>
<dbReference type="PANTHER" id="PTHR35093:SF8">
    <property type="entry name" value="OUTER MEMBRANE PROTEIN NMB0088-RELATED"/>
    <property type="match status" value="1"/>
</dbReference>
<keyword evidence="6" id="KW-0472">Membrane</keyword>
<name>A0A9D2BNZ4_9BACT</name>
<dbReference type="Proteomes" id="UP000823847">
    <property type="component" value="Unassembled WGS sequence"/>
</dbReference>
<evidence type="ECO:0000256" key="6">
    <source>
        <dbReference type="ARBA" id="ARBA00023136"/>
    </source>
</evidence>
<feature type="signal peptide" evidence="8">
    <location>
        <begin position="1"/>
        <end position="20"/>
    </location>
</feature>
<dbReference type="PANTHER" id="PTHR35093">
    <property type="entry name" value="OUTER MEMBRANE PROTEIN NMB0088-RELATED"/>
    <property type="match status" value="1"/>
</dbReference>
<comment type="subcellular location">
    <subcellularLocation>
        <location evidence="1">Cell outer membrane</location>
        <topology evidence="1">Multi-pass membrane protein</topology>
    </subcellularLocation>
</comment>
<proteinExistence type="inferred from homology"/>
<organism evidence="9 10">
    <name type="scientific">Candidatus Parabacteroides intestinigallinarum</name>
    <dbReference type="NCBI Taxonomy" id="2838722"/>
    <lineage>
        <taxon>Bacteria</taxon>
        <taxon>Pseudomonadati</taxon>
        <taxon>Bacteroidota</taxon>
        <taxon>Bacteroidia</taxon>
        <taxon>Bacteroidales</taxon>
        <taxon>Tannerellaceae</taxon>
        <taxon>Parabacteroides</taxon>
    </lineage>
</organism>
<evidence type="ECO:0000256" key="8">
    <source>
        <dbReference type="SAM" id="SignalP"/>
    </source>
</evidence>
<dbReference type="Gene3D" id="2.40.160.60">
    <property type="entry name" value="Outer membrane protein transport protein (OMPP1/FadL/TodX)"/>
    <property type="match status" value="1"/>
</dbReference>
<reference evidence="9" key="1">
    <citation type="journal article" date="2021" name="PeerJ">
        <title>Extensive microbial diversity within the chicken gut microbiome revealed by metagenomics and culture.</title>
        <authorList>
            <person name="Gilroy R."/>
            <person name="Ravi A."/>
            <person name="Getino M."/>
            <person name="Pursley I."/>
            <person name="Horton D.L."/>
            <person name="Alikhan N.F."/>
            <person name="Baker D."/>
            <person name="Gharbi K."/>
            <person name="Hall N."/>
            <person name="Watson M."/>
            <person name="Adriaenssens E.M."/>
            <person name="Foster-Nyarko E."/>
            <person name="Jarju S."/>
            <person name="Secka A."/>
            <person name="Antonio M."/>
            <person name="Oren A."/>
            <person name="Chaudhuri R.R."/>
            <person name="La Ragione R."/>
            <person name="Hildebrand F."/>
            <person name="Pallen M.J."/>
        </authorList>
    </citation>
    <scope>NUCLEOTIDE SEQUENCE</scope>
    <source>
        <strain evidence="9">ChiHecec2B26-12326</strain>
    </source>
</reference>
<comment type="caution">
    <text evidence="9">The sequence shown here is derived from an EMBL/GenBank/DDBJ whole genome shotgun (WGS) entry which is preliminary data.</text>
</comment>
<keyword evidence="5 8" id="KW-0732">Signal</keyword>
<evidence type="ECO:0000256" key="3">
    <source>
        <dbReference type="ARBA" id="ARBA00022452"/>
    </source>
</evidence>
<dbReference type="InterPro" id="IPR005017">
    <property type="entry name" value="OMPP1/FadL/TodX"/>
</dbReference>
<evidence type="ECO:0000256" key="5">
    <source>
        <dbReference type="ARBA" id="ARBA00022729"/>
    </source>
</evidence>
<accession>A0A9D2BNZ4</accession>